<feature type="region of interest" description="Disordered" evidence="1">
    <location>
        <begin position="1"/>
        <end position="30"/>
    </location>
</feature>
<sequence length="74" mass="7901">MVTEEEEGKAEKGETDHAMAAPACSKHQNSPSNAAWTLLLSVPVRTEPGPEAADDGFVKLIIRWDGTGTKVVSH</sequence>
<evidence type="ECO:0000313" key="2">
    <source>
        <dbReference type="EMBL" id="KAF6827155.1"/>
    </source>
</evidence>
<dbReference type="EMBL" id="WIGO01000142">
    <property type="protein sequence ID" value="KAF6827155.1"/>
    <property type="molecule type" value="Genomic_DNA"/>
</dbReference>
<evidence type="ECO:0000256" key="1">
    <source>
        <dbReference type="SAM" id="MobiDB-lite"/>
    </source>
</evidence>
<gene>
    <name evidence="2" type="ORF">CPLU01_09228</name>
</gene>
<accession>A0A8H6K9C2</accession>
<dbReference type="Proteomes" id="UP000654918">
    <property type="component" value="Unassembled WGS sequence"/>
</dbReference>
<organism evidence="2 3">
    <name type="scientific">Colletotrichum plurivorum</name>
    <dbReference type="NCBI Taxonomy" id="2175906"/>
    <lineage>
        <taxon>Eukaryota</taxon>
        <taxon>Fungi</taxon>
        <taxon>Dikarya</taxon>
        <taxon>Ascomycota</taxon>
        <taxon>Pezizomycotina</taxon>
        <taxon>Sordariomycetes</taxon>
        <taxon>Hypocreomycetidae</taxon>
        <taxon>Glomerellales</taxon>
        <taxon>Glomerellaceae</taxon>
        <taxon>Colletotrichum</taxon>
        <taxon>Colletotrichum orchidearum species complex</taxon>
    </lineage>
</organism>
<keyword evidence="3" id="KW-1185">Reference proteome</keyword>
<reference evidence="2" key="1">
    <citation type="journal article" date="2020" name="Phytopathology">
        <title>Genome Sequence Resources of Colletotrichum truncatum, C. plurivorum, C. musicola, and C. sojae: Four Species Pathogenic to Soybean (Glycine max).</title>
        <authorList>
            <person name="Rogerio F."/>
            <person name="Boufleur T.R."/>
            <person name="Ciampi-Guillardi M."/>
            <person name="Sukno S.A."/>
            <person name="Thon M.R."/>
            <person name="Massola Junior N.S."/>
            <person name="Baroncelli R."/>
        </authorList>
    </citation>
    <scope>NUCLEOTIDE SEQUENCE</scope>
    <source>
        <strain evidence="2">LFN00145</strain>
    </source>
</reference>
<comment type="caution">
    <text evidence="2">The sequence shown here is derived from an EMBL/GenBank/DDBJ whole genome shotgun (WGS) entry which is preliminary data.</text>
</comment>
<name>A0A8H6K9C2_9PEZI</name>
<evidence type="ECO:0000313" key="3">
    <source>
        <dbReference type="Proteomes" id="UP000654918"/>
    </source>
</evidence>
<proteinExistence type="predicted"/>
<protein>
    <submittedName>
        <fullName evidence="2">Uncharacterized protein</fullName>
    </submittedName>
</protein>
<dbReference type="AlphaFoldDB" id="A0A8H6K9C2"/>